<keyword evidence="3" id="KW-1185">Reference proteome</keyword>
<feature type="compositionally biased region" description="Polar residues" evidence="1">
    <location>
        <begin position="194"/>
        <end position="203"/>
    </location>
</feature>
<feature type="region of interest" description="Disordered" evidence="1">
    <location>
        <begin position="280"/>
        <end position="419"/>
    </location>
</feature>
<feature type="compositionally biased region" description="Polar residues" evidence="1">
    <location>
        <begin position="280"/>
        <end position="314"/>
    </location>
</feature>
<evidence type="ECO:0000256" key="1">
    <source>
        <dbReference type="SAM" id="MobiDB-lite"/>
    </source>
</evidence>
<accession>A0AAF0IJG7</accession>
<feature type="compositionally biased region" description="Polar residues" evidence="1">
    <location>
        <begin position="257"/>
        <end position="267"/>
    </location>
</feature>
<reference evidence="2" key="1">
    <citation type="submission" date="2023-03" db="EMBL/GenBank/DDBJ databases">
        <title>Emydomyces testavorans Genome Sequence.</title>
        <authorList>
            <person name="Hoyer L."/>
        </authorList>
    </citation>
    <scope>NUCLEOTIDE SEQUENCE</scope>
    <source>
        <strain evidence="2">16-2883</strain>
    </source>
</reference>
<feature type="compositionally biased region" description="Polar residues" evidence="1">
    <location>
        <begin position="220"/>
        <end position="248"/>
    </location>
</feature>
<dbReference type="EMBL" id="CP120629">
    <property type="protein sequence ID" value="WEW59905.1"/>
    <property type="molecule type" value="Genomic_DNA"/>
</dbReference>
<gene>
    <name evidence="2" type="ORF">PRK78_005387</name>
</gene>
<dbReference type="AlphaFoldDB" id="A0AAF0IJG7"/>
<dbReference type="Proteomes" id="UP001219355">
    <property type="component" value="Chromosome 3"/>
</dbReference>
<feature type="compositionally biased region" description="Basic and acidic residues" evidence="1">
    <location>
        <begin position="343"/>
        <end position="377"/>
    </location>
</feature>
<name>A0AAF0IJG7_9EURO</name>
<sequence>MTVDYPGNIGDRSRMLTSGRQKSKPTRFASPWLSSRSLSSPTPSSRSQSSGSFLNQDDVHAGPGGFSSSLPTTRNASNASPSKHSIRPQNAPALIHSPQADMELITGYRTDILDKKNKCRNKVPMLPHLKKASQDRSASLDLNLSAVENEGLGIYTNLDRDKRYGDAYVTATRLAGSTGHHRSISGNSQYSATMTMSSANKPGSQYVHPMRQTPRPYTPVNRSHQNSITGSASDTQQFPDLDDQTTSNSRERFNKPPSLNSSMEPRRSFNIQRENLTIFQSSSQTNVARTSSSFSRPLDTSSARETISPISRSSLEFPFRSKSRPSTTDPVARAAAVQAARQAFEDREAAKSRKIEQRTQKAQNKELRRREHKEQHHSSSRTPRLTDFTFRSQSESEKRGHLDGSNNGQSGYYEGNKARHASKEGTGLKLKSPKNAWLLFLTWLRTRIFKMGKKIKKMS</sequence>
<proteinExistence type="predicted"/>
<protein>
    <submittedName>
        <fullName evidence="2">Uncharacterized protein</fullName>
    </submittedName>
</protein>
<evidence type="ECO:0000313" key="3">
    <source>
        <dbReference type="Proteomes" id="UP001219355"/>
    </source>
</evidence>
<evidence type="ECO:0000313" key="2">
    <source>
        <dbReference type="EMBL" id="WEW59905.1"/>
    </source>
</evidence>
<feature type="region of interest" description="Disordered" evidence="1">
    <location>
        <begin position="1"/>
        <end position="98"/>
    </location>
</feature>
<feature type="region of interest" description="Disordered" evidence="1">
    <location>
        <begin position="194"/>
        <end position="267"/>
    </location>
</feature>
<organism evidence="2 3">
    <name type="scientific">Emydomyces testavorans</name>
    <dbReference type="NCBI Taxonomy" id="2070801"/>
    <lineage>
        <taxon>Eukaryota</taxon>
        <taxon>Fungi</taxon>
        <taxon>Dikarya</taxon>
        <taxon>Ascomycota</taxon>
        <taxon>Pezizomycotina</taxon>
        <taxon>Eurotiomycetes</taxon>
        <taxon>Eurotiomycetidae</taxon>
        <taxon>Onygenales</taxon>
        <taxon>Nannizziopsiaceae</taxon>
        <taxon>Emydomyces</taxon>
    </lineage>
</organism>
<feature type="compositionally biased region" description="Polar residues" evidence="1">
    <location>
        <begin position="66"/>
        <end position="83"/>
    </location>
</feature>
<feature type="compositionally biased region" description="Low complexity" evidence="1">
    <location>
        <begin position="331"/>
        <end position="342"/>
    </location>
</feature>
<feature type="compositionally biased region" description="Low complexity" evidence="1">
    <location>
        <begin position="30"/>
        <end position="52"/>
    </location>
</feature>